<keyword evidence="3" id="KW-0805">Transcription regulation</keyword>
<comment type="subcellular location">
    <subcellularLocation>
        <location evidence="1">Nucleus</location>
    </subcellularLocation>
</comment>
<keyword evidence="8" id="KW-1185">Reference proteome</keyword>
<dbReference type="KEGG" id="rarg:115737015"/>
<organism evidence="8 9">
    <name type="scientific">Rhodamnia argentea</name>
    <dbReference type="NCBI Taxonomy" id="178133"/>
    <lineage>
        <taxon>Eukaryota</taxon>
        <taxon>Viridiplantae</taxon>
        <taxon>Streptophyta</taxon>
        <taxon>Embryophyta</taxon>
        <taxon>Tracheophyta</taxon>
        <taxon>Spermatophyta</taxon>
        <taxon>Magnoliopsida</taxon>
        <taxon>eudicotyledons</taxon>
        <taxon>Gunneridae</taxon>
        <taxon>Pentapetalae</taxon>
        <taxon>rosids</taxon>
        <taxon>malvids</taxon>
        <taxon>Myrtales</taxon>
        <taxon>Myrtaceae</taxon>
        <taxon>Myrtoideae</taxon>
        <taxon>Myrteae</taxon>
        <taxon>Australasian group</taxon>
        <taxon>Rhodamnia</taxon>
    </lineage>
</organism>
<feature type="domain" description="BHLH" evidence="7">
    <location>
        <begin position="85"/>
        <end position="137"/>
    </location>
</feature>
<proteinExistence type="predicted"/>
<dbReference type="InterPro" id="IPR015660">
    <property type="entry name" value="MASH1/Ascl1a-like"/>
</dbReference>
<dbReference type="OrthoDB" id="1935281at2759"/>
<dbReference type="Pfam" id="PF00010">
    <property type="entry name" value="HLH"/>
    <property type="match status" value="1"/>
</dbReference>
<name>A0A8B8NQN6_9MYRT</name>
<dbReference type="GO" id="GO:0000981">
    <property type="term" value="F:DNA-binding transcription factor activity, RNA polymerase II-specific"/>
    <property type="evidence" value="ECO:0007669"/>
    <property type="project" value="TreeGrafter"/>
</dbReference>
<keyword evidence="6" id="KW-0539">Nucleus</keyword>
<sequence>MSYFTTTIPFDQTDEFFQRSSFDSHQQDHQVDDYDDILYQLSSPPDGNFFIGETLEDHGRQGNKTSSVFDNPMAGAKPNVNPGKNKKVIHRDIERQRRQEMATLYGSLRKQLPIEFLKGKRSISDHIHEAVNYIRHMQDKIQALSDKRDELKGLSDPGVPGETPECSGTACSQDDTVMVQPCMVGVEILINTAPQLGLPLSRAFKALSEEGVNVISCNSTQVNERILHSIKAEVTNGGNSNLSELRKKLMKLTT</sequence>
<evidence type="ECO:0000313" key="9">
    <source>
        <dbReference type="RefSeq" id="XP_030524820.1"/>
    </source>
</evidence>
<reference evidence="9" key="1">
    <citation type="submission" date="2025-08" db="UniProtKB">
        <authorList>
            <consortium name="RefSeq"/>
        </authorList>
    </citation>
    <scope>IDENTIFICATION</scope>
    <source>
        <tissue evidence="9">Leaf</tissue>
    </source>
</reference>
<dbReference type="GeneID" id="115737015"/>
<evidence type="ECO:0000256" key="5">
    <source>
        <dbReference type="ARBA" id="ARBA00023163"/>
    </source>
</evidence>
<gene>
    <name evidence="9" type="primary">LOC115737015</name>
</gene>
<dbReference type="InterPro" id="IPR011598">
    <property type="entry name" value="bHLH_dom"/>
</dbReference>
<evidence type="ECO:0000259" key="7">
    <source>
        <dbReference type="PROSITE" id="PS50888"/>
    </source>
</evidence>
<dbReference type="SUPFAM" id="SSF47459">
    <property type="entry name" value="HLH, helix-loop-helix DNA-binding domain"/>
    <property type="match status" value="1"/>
</dbReference>
<dbReference type="CDD" id="cd18914">
    <property type="entry name" value="bHLH_AtORG2_like"/>
    <property type="match status" value="1"/>
</dbReference>
<dbReference type="GO" id="GO:0000977">
    <property type="term" value="F:RNA polymerase II transcription regulatory region sequence-specific DNA binding"/>
    <property type="evidence" value="ECO:0007669"/>
    <property type="project" value="TreeGrafter"/>
</dbReference>
<evidence type="ECO:0000256" key="6">
    <source>
        <dbReference type="ARBA" id="ARBA00023242"/>
    </source>
</evidence>
<dbReference type="PANTHER" id="PTHR13935:SF164">
    <property type="entry name" value="BHLH DOMAIN-CONTAINING PROTEIN"/>
    <property type="match status" value="1"/>
</dbReference>
<accession>A0A8B8NQN6</accession>
<evidence type="ECO:0000256" key="4">
    <source>
        <dbReference type="ARBA" id="ARBA00023125"/>
    </source>
</evidence>
<dbReference type="PROSITE" id="PS50888">
    <property type="entry name" value="BHLH"/>
    <property type="match status" value="1"/>
</dbReference>
<evidence type="ECO:0000313" key="8">
    <source>
        <dbReference type="Proteomes" id="UP000827889"/>
    </source>
</evidence>
<protein>
    <submittedName>
        <fullName evidence="9">Transcription factor bHLH120-like</fullName>
    </submittedName>
</protein>
<dbReference type="PANTHER" id="PTHR13935">
    <property type="entry name" value="ACHAETE-SCUTE TRANSCRIPTION FACTOR-RELATED"/>
    <property type="match status" value="1"/>
</dbReference>
<dbReference type="Proteomes" id="UP000827889">
    <property type="component" value="Chromosome 9"/>
</dbReference>
<dbReference type="InterPro" id="IPR036638">
    <property type="entry name" value="HLH_DNA-bd_sf"/>
</dbReference>
<keyword evidence="5" id="KW-0804">Transcription</keyword>
<keyword evidence="4" id="KW-0238">DNA-binding</keyword>
<evidence type="ECO:0000256" key="1">
    <source>
        <dbReference type="ARBA" id="ARBA00004123"/>
    </source>
</evidence>
<evidence type="ECO:0000256" key="2">
    <source>
        <dbReference type="ARBA" id="ARBA00011738"/>
    </source>
</evidence>
<dbReference type="GO" id="GO:0090575">
    <property type="term" value="C:RNA polymerase II transcription regulator complex"/>
    <property type="evidence" value="ECO:0007669"/>
    <property type="project" value="TreeGrafter"/>
</dbReference>
<comment type="subunit">
    <text evidence="2">Homodimer.</text>
</comment>
<dbReference type="GO" id="GO:0046983">
    <property type="term" value="F:protein dimerization activity"/>
    <property type="evidence" value="ECO:0007669"/>
    <property type="project" value="InterPro"/>
</dbReference>
<dbReference type="FunFam" id="4.10.280.10:FF:000085">
    <property type="entry name" value="Transcription factor bHLH126"/>
    <property type="match status" value="1"/>
</dbReference>
<dbReference type="RefSeq" id="XP_030524820.1">
    <property type="nucleotide sequence ID" value="XM_030668960.2"/>
</dbReference>
<dbReference type="AlphaFoldDB" id="A0A8B8NQN6"/>
<evidence type="ECO:0000256" key="3">
    <source>
        <dbReference type="ARBA" id="ARBA00023015"/>
    </source>
</evidence>
<dbReference type="Gene3D" id="4.10.280.10">
    <property type="entry name" value="Helix-loop-helix DNA-binding domain"/>
    <property type="match status" value="1"/>
</dbReference>